<evidence type="ECO:0000313" key="3">
    <source>
        <dbReference type="Proteomes" id="UP001190926"/>
    </source>
</evidence>
<reference evidence="2 3" key="1">
    <citation type="journal article" date="2021" name="Nat. Commun.">
        <title>Incipient diploidization of the medicinal plant Perilla within 10,000 years.</title>
        <authorList>
            <person name="Zhang Y."/>
            <person name="Shen Q."/>
            <person name="Leng L."/>
            <person name="Zhang D."/>
            <person name="Chen S."/>
            <person name="Shi Y."/>
            <person name="Ning Z."/>
            <person name="Chen S."/>
        </authorList>
    </citation>
    <scope>NUCLEOTIDE SEQUENCE [LARGE SCALE GENOMIC DNA]</scope>
    <source>
        <strain evidence="3">cv. PC099</strain>
    </source>
</reference>
<dbReference type="Proteomes" id="UP001190926">
    <property type="component" value="Unassembled WGS sequence"/>
</dbReference>
<gene>
    <name evidence="2" type="ORF">C2S53_017844</name>
</gene>
<proteinExistence type="predicted"/>
<accession>A0AAD4P639</accession>
<sequence length="146" mass="15753">MFGRVRASPATSLELLESERSHCKIIKHDSLSIYESTLLKLKQGSQCNPKEDSFTTDDICIMAIDSPEEGMTAGAGCSSTESLPESSSSIQSTAYSNEEAKMNMSILHFFSKQKSATRTENSIDTESMVIETGYSSSSSVSPVSSS</sequence>
<keyword evidence="3" id="KW-1185">Reference proteome</keyword>
<dbReference type="AlphaFoldDB" id="A0AAD4P639"/>
<name>A0AAD4P639_PERFH</name>
<organism evidence="2 3">
    <name type="scientific">Perilla frutescens var. hirtella</name>
    <name type="common">Perilla citriodora</name>
    <name type="synonym">Perilla setoyensis</name>
    <dbReference type="NCBI Taxonomy" id="608512"/>
    <lineage>
        <taxon>Eukaryota</taxon>
        <taxon>Viridiplantae</taxon>
        <taxon>Streptophyta</taxon>
        <taxon>Embryophyta</taxon>
        <taxon>Tracheophyta</taxon>
        <taxon>Spermatophyta</taxon>
        <taxon>Magnoliopsida</taxon>
        <taxon>eudicotyledons</taxon>
        <taxon>Gunneridae</taxon>
        <taxon>Pentapetalae</taxon>
        <taxon>asterids</taxon>
        <taxon>lamiids</taxon>
        <taxon>Lamiales</taxon>
        <taxon>Lamiaceae</taxon>
        <taxon>Nepetoideae</taxon>
        <taxon>Elsholtzieae</taxon>
        <taxon>Perilla</taxon>
    </lineage>
</organism>
<feature type="compositionally biased region" description="Low complexity" evidence="1">
    <location>
        <begin position="78"/>
        <end position="92"/>
    </location>
</feature>
<evidence type="ECO:0000313" key="2">
    <source>
        <dbReference type="EMBL" id="KAH6828279.1"/>
    </source>
</evidence>
<protein>
    <submittedName>
        <fullName evidence="2">Uncharacterized protein</fullName>
    </submittedName>
</protein>
<dbReference type="EMBL" id="SDAM02000127">
    <property type="protein sequence ID" value="KAH6828279.1"/>
    <property type="molecule type" value="Genomic_DNA"/>
</dbReference>
<feature type="region of interest" description="Disordered" evidence="1">
    <location>
        <begin position="71"/>
        <end position="95"/>
    </location>
</feature>
<dbReference type="PANTHER" id="PTHR48238:SF1">
    <property type="entry name" value="(RAPE) HYPOTHETICAL PROTEIN"/>
    <property type="match status" value="1"/>
</dbReference>
<comment type="caution">
    <text evidence="2">The sequence shown here is derived from an EMBL/GenBank/DDBJ whole genome shotgun (WGS) entry which is preliminary data.</text>
</comment>
<dbReference type="PANTHER" id="PTHR48238">
    <property type="entry name" value="BNACNNG09570D PROTEIN"/>
    <property type="match status" value="1"/>
</dbReference>
<evidence type="ECO:0000256" key="1">
    <source>
        <dbReference type="SAM" id="MobiDB-lite"/>
    </source>
</evidence>